<gene>
    <name evidence="2" type="ORF">JGB26_06005</name>
</gene>
<feature type="region of interest" description="Disordered" evidence="1">
    <location>
        <begin position="68"/>
        <end position="142"/>
    </location>
</feature>
<dbReference type="EMBL" id="JAEKOZ010000003">
    <property type="protein sequence ID" value="MBJ3806672.1"/>
    <property type="molecule type" value="Genomic_DNA"/>
</dbReference>
<evidence type="ECO:0000313" key="2">
    <source>
        <dbReference type="EMBL" id="MBJ3806672.1"/>
    </source>
</evidence>
<proteinExistence type="predicted"/>
<evidence type="ECO:0008006" key="4">
    <source>
        <dbReference type="Google" id="ProtNLM"/>
    </source>
</evidence>
<accession>A0ABS0X0G6</accession>
<protein>
    <recommendedName>
        <fullName evidence="4">Secreted protein</fullName>
    </recommendedName>
</protein>
<reference evidence="2 3" key="1">
    <citation type="submission" date="2020-12" db="EMBL/GenBank/DDBJ databases">
        <title>Streptomyces typhae sp. nov., a novel endophytic actinomycete isolated from the root of cattail pollen (Typha angustifolia L.).</title>
        <authorList>
            <person name="Peng C."/>
            <person name="Liu C."/>
        </authorList>
    </citation>
    <scope>NUCLEOTIDE SEQUENCE [LARGE SCALE GENOMIC DNA]</scope>
    <source>
        <strain evidence="2 3">JCM 4753</strain>
    </source>
</reference>
<evidence type="ECO:0000313" key="3">
    <source>
        <dbReference type="Proteomes" id="UP000634780"/>
    </source>
</evidence>
<comment type="caution">
    <text evidence="2">The sequence shown here is derived from an EMBL/GenBank/DDBJ whole genome shotgun (WGS) entry which is preliminary data.</text>
</comment>
<evidence type="ECO:0000256" key="1">
    <source>
        <dbReference type="SAM" id="MobiDB-lite"/>
    </source>
</evidence>
<keyword evidence="3" id="KW-1185">Reference proteome</keyword>
<feature type="compositionally biased region" description="Basic and acidic residues" evidence="1">
    <location>
        <begin position="68"/>
        <end position="79"/>
    </location>
</feature>
<name>A0ABS0X0G6_9ACTN</name>
<sequence>MRSGPVRHLGRLFQLQLLLALLSVAPPFALLLVGTAFSGFAQVSAAHSPEPVHGPLIPKWMCDELAARRQDKRGSRDEWGAAGGSSAEGGTAHGDVGPGRQGHPPRSVGGGLGDCRGSAGASRSPRRPWQATFSPATFAVTV</sequence>
<organism evidence="2 3">
    <name type="scientific">Streptomyces flavofungini</name>
    <dbReference type="NCBI Taxonomy" id="68200"/>
    <lineage>
        <taxon>Bacteria</taxon>
        <taxon>Bacillati</taxon>
        <taxon>Actinomycetota</taxon>
        <taxon>Actinomycetes</taxon>
        <taxon>Kitasatosporales</taxon>
        <taxon>Streptomycetaceae</taxon>
        <taxon>Streptomyces</taxon>
    </lineage>
</organism>
<dbReference type="Proteomes" id="UP000634780">
    <property type="component" value="Unassembled WGS sequence"/>
</dbReference>